<feature type="region of interest" description="Disordered" evidence="1">
    <location>
        <begin position="63"/>
        <end position="111"/>
    </location>
</feature>
<reference evidence="2 3" key="1">
    <citation type="submission" date="2020-12" db="EMBL/GenBank/DDBJ databases">
        <title>De novo assembly of Tibetan sheep genome.</title>
        <authorList>
            <person name="Li X."/>
        </authorList>
    </citation>
    <scope>NUCLEOTIDE SEQUENCE [LARGE SCALE GENOMIC DNA]</scope>
    <source>
        <tissue evidence="2">Heart</tissue>
    </source>
</reference>
<dbReference type="AlphaFoldDB" id="A0A835ZSX5"/>
<gene>
    <name evidence="2" type="ORF">JEQ12_012337</name>
</gene>
<feature type="compositionally biased region" description="Low complexity" evidence="1">
    <location>
        <begin position="1"/>
        <end position="29"/>
    </location>
</feature>
<evidence type="ECO:0000313" key="3">
    <source>
        <dbReference type="Proteomes" id="UP000664991"/>
    </source>
</evidence>
<dbReference type="EMBL" id="JAEMGP010000024">
    <property type="protein sequence ID" value="KAG5195048.1"/>
    <property type="molecule type" value="Genomic_DNA"/>
</dbReference>
<dbReference type="Proteomes" id="UP000664991">
    <property type="component" value="Unassembled WGS sequence"/>
</dbReference>
<organism evidence="2 3">
    <name type="scientific">Ovis aries</name>
    <name type="common">Sheep</name>
    <dbReference type="NCBI Taxonomy" id="9940"/>
    <lineage>
        <taxon>Eukaryota</taxon>
        <taxon>Metazoa</taxon>
        <taxon>Chordata</taxon>
        <taxon>Craniata</taxon>
        <taxon>Vertebrata</taxon>
        <taxon>Euteleostomi</taxon>
        <taxon>Mammalia</taxon>
        <taxon>Eutheria</taxon>
        <taxon>Laurasiatheria</taxon>
        <taxon>Artiodactyla</taxon>
        <taxon>Ruminantia</taxon>
        <taxon>Pecora</taxon>
        <taxon>Bovidae</taxon>
        <taxon>Caprinae</taxon>
        <taxon>Ovis</taxon>
    </lineage>
</organism>
<feature type="region of interest" description="Disordered" evidence="1">
    <location>
        <begin position="124"/>
        <end position="151"/>
    </location>
</feature>
<comment type="caution">
    <text evidence="2">The sequence shown here is derived from an EMBL/GenBank/DDBJ whole genome shotgun (WGS) entry which is preliminary data.</text>
</comment>
<proteinExistence type="predicted"/>
<protein>
    <submittedName>
        <fullName evidence="2">Uncharacterized protein</fullName>
    </submittedName>
</protein>
<name>A0A835ZSX5_SHEEP</name>
<sequence>MQRAARAAGGGPAIPASSAAAAPGRPARGQLSHPGAPRGWPRQPWAPAACPQEMCVGPCGRAPAPERCQAGHPTRRGGHTALSTLPAVRLGPPTPSSKWPAAAPGSSDAPGFHSLALEAPAGTLPTATQRQGPVPATVSSAAPGRSLIPTGTREGAAAIAAAAA</sequence>
<evidence type="ECO:0000313" key="2">
    <source>
        <dbReference type="EMBL" id="KAG5195048.1"/>
    </source>
</evidence>
<feature type="compositionally biased region" description="Low complexity" evidence="1">
    <location>
        <begin position="100"/>
        <end position="111"/>
    </location>
</feature>
<accession>A0A835ZSX5</accession>
<evidence type="ECO:0000256" key="1">
    <source>
        <dbReference type="SAM" id="MobiDB-lite"/>
    </source>
</evidence>
<feature type="region of interest" description="Disordered" evidence="1">
    <location>
        <begin position="1"/>
        <end position="47"/>
    </location>
</feature>